<feature type="non-terminal residue" evidence="1">
    <location>
        <position position="1"/>
    </location>
</feature>
<sequence>VNAHWLDVVRESGWLILRGVRLNPLYKGTQEKPLSPRNA</sequence>
<dbReference type="EMBL" id="BPLR01019451">
    <property type="protein sequence ID" value="GIX68011.1"/>
    <property type="molecule type" value="Genomic_DNA"/>
</dbReference>
<keyword evidence="2" id="KW-1185">Reference proteome</keyword>
<reference evidence="1 2" key="1">
    <citation type="submission" date="2021-06" db="EMBL/GenBank/DDBJ databases">
        <title>Caerostris extrusa draft genome.</title>
        <authorList>
            <person name="Kono N."/>
            <person name="Arakawa K."/>
        </authorList>
    </citation>
    <scope>NUCLEOTIDE SEQUENCE [LARGE SCALE GENOMIC DNA]</scope>
</reference>
<proteinExistence type="predicted"/>
<organism evidence="1 2">
    <name type="scientific">Caerostris extrusa</name>
    <name type="common">Bark spider</name>
    <name type="synonym">Caerostris bankana</name>
    <dbReference type="NCBI Taxonomy" id="172846"/>
    <lineage>
        <taxon>Eukaryota</taxon>
        <taxon>Metazoa</taxon>
        <taxon>Ecdysozoa</taxon>
        <taxon>Arthropoda</taxon>
        <taxon>Chelicerata</taxon>
        <taxon>Arachnida</taxon>
        <taxon>Araneae</taxon>
        <taxon>Araneomorphae</taxon>
        <taxon>Entelegynae</taxon>
        <taxon>Araneoidea</taxon>
        <taxon>Araneidae</taxon>
        <taxon>Caerostris</taxon>
    </lineage>
</organism>
<dbReference type="AlphaFoldDB" id="A0AAV4M6F2"/>
<dbReference type="Proteomes" id="UP001054945">
    <property type="component" value="Unassembled WGS sequence"/>
</dbReference>
<evidence type="ECO:0000313" key="1">
    <source>
        <dbReference type="EMBL" id="GIX68011.1"/>
    </source>
</evidence>
<protein>
    <submittedName>
        <fullName evidence="1">Uncharacterized protein</fullName>
    </submittedName>
</protein>
<evidence type="ECO:0000313" key="2">
    <source>
        <dbReference type="Proteomes" id="UP001054945"/>
    </source>
</evidence>
<comment type="caution">
    <text evidence="1">The sequence shown here is derived from an EMBL/GenBank/DDBJ whole genome shotgun (WGS) entry which is preliminary data.</text>
</comment>
<accession>A0AAV4M6F2</accession>
<name>A0AAV4M6F2_CAEEX</name>
<gene>
    <name evidence="1" type="ORF">CEXT_411591</name>
</gene>